<evidence type="ECO:0000313" key="3">
    <source>
        <dbReference type="Proteomes" id="UP000051861"/>
    </source>
</evidence>
<feature type="domain" description="BACON" evidence="1">
    <location>
        <begin position="639"/>
        <end position="703"/>
    </location>
</feature>
<evidence type="ECO:0000259" key="1">
    <source>
        <dbReference type="Pfam" id="PF19190"/>
    </source>
</evidence>
<feature type="domain" description="BACON" evidence="1">
    <location>
        <begin position="419"/>
        <end position="496"/>
    </location>
</feature>
<dbReference type="InterPro" id="IPR036278">
    <property type="entry name" value="Sialidase_sf"/>
</dbReference>
<dbReference type="InterPro" id="IPR024361">
    <property type="entry name" value="BACON"/>
</dbReference>
<dbReference type="PANTHER" id="PTHR37842">
    <property type="match status" value="1"/>
</dbReference>
<protein>
    <recommendedName>
        <fullName evidence="1">BACON domain-containing protein</fullName>
    </recommendedName>
</protein>
<feature type="domain" description="BACON" evidence="1">
    <location>
        <begin position="519"/>
        <end position="608"/>
    </location>
</feature>
<organism evidence="2 3">
    <name type="scientific">candidate division WOR-1 bacterium DG_54_3</name>
    <dbReference type="NCBI Taxonomy" id="1703775"/>
    <lineage>
        <taxon>Bacteria</taxon>
        <taxon>Bacillati</taxon>
        <taxon>Saganbacteria</taxon>
    </lineage>
</organism>
<dbReference type="InterPro" id="IPR013783">
    <property type="entry name" value="Ig-like_fold"/>
</dbReference>
<dbReference type="AlphaFoldDB" id="A0A0S7Y294"/>
<sequence>MRKECLENLLKRKSKYLRKKRIKMKRKKLIFMLVFLTISIHSSLHGQATNLSKSNSESFWPAVATNSKGQIMVIFTEIVPGNYTDIFYSISNDGGKNWIQPVRTYSRQAYIKALALAADSNGNFHMAYADGYGSGGREVYYRAYINGNWGAIEQLSYSNDNSNWCRICTDGNTVHVAWYQERGWPAKPFIALKSKSIGGTWPSNPVDVSLNPSDGAMYPDIKAKFGNIYVIYVVHDYSGNTLLGKHLGYSERINGVWKGPTKLGGGTWPALDVDAYENAHGFYPSSSGGGHAIYKARINGDWKDDEGINDKKMIPCFFDIKYKSNFLVAAYMQESSIDSKYYSIYYNTKQYKAGWGQWSASFEVEPGYYAELPKIDMDGSGNVHVVWTDTGYGNNTDIYYKKAALFQADKPYIDVDKSYLSFSAVQGESPQQQTFQIRNSGVGTLTYNIFSDKPWLIPTPLSGQSNGEWDQITVLADSSSLNPGTYSGKITISSPSAPNSPIEISVNLLVGTKAPSIDLDKDSLSFIHVKGSSNPPSQSFSIRNFGLGTLNYQINADMSWVSLSANSGSSSGEWDMIEVSVDASSLVAGDNFATITVTSPEADNSPQQLEVLVEVTEAGSVAMLQLDKSTMNFKDATPQYFRIRNSGGGTLNYNINTNKGWITVSPNTGNSDGEWNKIKVTVNPSVLPFGTHTGTITITSSEASNSPRTIKVTLTIQRPRIQLDRTSMDFYALAKGGNPESQSFRIRNSKSGSLNYSIQVNQGWLKKNPGSGTSTGEWDTITVSVNTSSLPVGNYEGRITVDASGAENSPQRLPVHLKVDLPPYPYPPLNTKHRRIDNIGLIIQDYINEITWSKNPKNEGIFNIVKFRIYRKLKTQSQTYFMFLGEVESSHPLRYYDHFSSKEERDKYIYAVTEVNDQSQESQKAVTKLTQ</sequence>
<proteinExistence type="predicted"/>
<dbReference type="EMBL" id="LIZX01000038">
    <property type="protein sequence ID" value="KPJ68855.1"/>
    <property type="molecule type" value="Genomic_DNA"/>
</dbReference>
<feature type="domain" description="BACON" evidence="1">
    <location>
        <begin position="722"/>
        <end position="804"/>
    </location>
</feature>
<evidence type="ECO:0000313" key="2">
    <source>
        <dbReference type="EMBL" id="KPJ68855.1"/>
    </source>
</evidence>
<dbReference type="Pfam" id="PF19190">
    <property type="entry name" value="BACON_2"/>
    <property type="match status" value="4"/>
</dbReference>
<gene>
    <name evidence="2" type="ORF">AMJ44_05330</name>
</gene>
<name>A0A0S7Y294_UNCSA</name>
<comment type="caution">
    <text evidence="2">The sequence shown here is derived from an EMBL/GenBank/DDBJ whole genome shotgun (WGS) entry which is preliminary data.</text>
</comment>
<dbReference type="Gene3D" id="2.60.40.10">
    <property type="entry name" value="Immunoglobulins"/>
    <property type="match status" value="1"/>
</dbReference>
<accession>A0A0S7Y294</accession>
<dbReference type="SUPFAM" id="SSF50939">
    <property type="entry name" value="Sialidases"/>
    <property type="match status" value="1"/>
</dbReference>
<dbReference type="Proteomes" id="UP000051861">
    <property type="component" value="Unassembled WGS sequence"/>
</dbReference>
<dbReference type="PANTHER" id="PTHR37842:SF2">
    <property type="entry name" value="GYLCOSYL HYDROLASE 115 C-TERMINAL DOMAIN-CONTAINING PROTEIN"/>
    <property type="match status" value="1"/>
</dbReference>
<reference evidence="2 3" key="1">
    <citation type="journal article" date="2015" name="Microbiome">
        <title>Genomic resolution of linkages in carbon, nitrogen, and sulfur cycling among widespread estuary sediment bacteria.</title>
        <authorList>
            <person name="Baker B.J."/>
            <person name="Lazar C.S."/>
            <person name="Teske A.P."/>
            <person name="Dick G.J."/>
        </authorList>
    </citation>
    <scope>NUCLEOTIDE SEQUENCE [LARGE SCALE GENOMIC DNA]</scope>
    <source>
        <strain evidence="2">DG_54_3</strain>
    </source>
</reference>